<feature type="compositionally biased region" description="Basic and acidic residues" evidence="1">
    <location>
        <begin position="286"/>
        <end position="296"/>
    </location>
</feature>
<feature type="compositionally biased region" description="Pro residues" evidence="1">
    <location>
        <begin position="302"/>
        <end position="323"/>
    </location>
</feature>
<protein>
    <submittedName>
        <fullName evidence="2">Predicted protein</fullName>
    </submittedName>
</protein>
<evidence type="ECO:0000313" key="3">
    <source>
        <dbReference type="Proteomes" id="UP000001194"/>
    </source>
</evidence>
<feature type="compositionally biased region" description="Basic and acidic residues" evidence="1">
    <location>
        <begin position="205"/>
        <end position="220"/>
    </location>
</feature>
<gene>
    <name evidence="2" type="ORF">LACBIDRAFT_295101</name>
</gene>
<dbReference type="KEGG" id="lbc:LACBIDRAFT_295101"/>
<dbReference type="OrthoDB" id="2687560at2759"/>
<feature type="compositionally biased region" description="Gly residues" evidence="1">
    <location>
        <begin position="231"/>
        <end position="241"/>
    </location>
</feature>
<feature type="compositionally biased region" description="Polar residues" evidence="1">
    <location>
        <begin position="424"/>
        <end position="443"/>
    </location>
</feature>
<evidence type="ECO:0000256" key="1">
    <source>
        <dbReference type="SAM" id="MobiDB-lite"/>
    </source>
</evidence>
<dbReference type="AlphaFoldDB" id="B0DN16"/>
<sequence>MSSRPSRYLKRDWTHKKPHLAKYSSLPTLQLTPTERPIFQCHQCGFINTLIPMCLWCCWTSDAAHDEFYRSAPPPRRPRRLSAPPRVTTRTSISATPKSPPQNGDQYIPIPVEQQNTLYRGTDTTITTPVDNTPPGDAIGTATISTTTTTTTGKGPQSHSHRLRPSIPSFFLSQSDVDRPNPSTTGMKSINPKSSRFSLFLDFNSNHHDNGGRPDTKKTLDDDDERTSPTSGGGGGGGGAGAESPRTLRRKRRINIVEQAPQQLDVPTSAPIAISFDLDLGLKDQDDSRISSDFEHNSNAPYPAPPQTPPPPSSSPILPPPSSPTSSPIRIGHPTRPYYTAIRKNMSSPPASPSSSPPPSRPTSLSVPSASRPTSLGGPSPSRPTSLISGLGGEESFPPSSFHHNQRPISLCLGGMFSPFVIDTNTNTNADESPGPTSTSKNTLPRPKTTDRERGSIGFSMSGETELRMALAGIQAQTQTESRAGEFRYRETMTPSGSGKQDGERRKRGGSMSGVVLRVKAFRKSLKDLIGGPRSAV</sequence>
<feature type="region of interest" description="Disordered" evidence="1">
    <location>
        <begin position="286"/>
        <end position="402"/>
    </location>
</feature>
<feature type="region of interest" description="Disordered" evidence="1">
    <location>
        <begin position="424"/>
        <end position="512"/>
    </location>
</feature>
<feature type="region of interest" description="Disordered" evidence="1">
    <location>
        <begin position="143"/>
        <end position="247"/>
    </location>
</feature>
<keyword evidence="3" id="KW-1185">Reference proteome</keyword>
<reference evidence="2 3" key="1">
    <citation type="journal article" date="2008" name="Nature">
        <title>The genome of Laccaria bicolor provides insights into mycorrhizal symbiosis.</title>
        <authorList>
            <person name="Martin F."/>
            <person name="Aerts A."/>
            <person name="Ahren D."/>
            <person name="Brun A."/>
            <person name="Danchin E.G.J."/>
            <person name="Duchaussoy F."/>
            <person name="Gibon J."/>
            <person name="Kohler A."/>
            <person name="Lindquist E."/>
            <person name="Pereda V."/>
            <person name="Salamov A."/>
            <person name="Shapiro H.J."/>
            <person name="Wuyts J."/>
            <person name="Blaudez D."/>
            <person name="Buee M."/>
            <person name="Brokstein P."/>
            <person name="Canbaeck B."/>
            <person name="Cohen D."/>
            <person name="Courty P.E."/>
            <person name="Coutinho P.M."/>
            <person name="Delaruelle C."/>
            <person name="Detter J.C."/>
            <person name="Deveau A."/>
            <person name="DiFazio S."/>
            <person name="Duplessis S."/>
            <person name="Fraissinet-Tachet L."/>
            <person name="Lucic E."/>
            <person name="Frey-Klett P."/>
            <person name="Fourrey C."/>
            <person name="Feussner I."/>
            <person name="Gay G."/>
            <person name="Grimwood J."/>
            <person name="Hoegger P.J."/>
            <person name="Jain P."/>
            <person name="Kilaru S."/>
            <person name="Labbe J."/>
            <person name="Lin Y.C."/>
            <person name="Legue V."/>
            <person name="Le Tacon F."/>
            <person name="Marmeisse R."/>
            <person name="Melayah D."/>
            <person name="Montanini B."/>
            <person name="Muratet M."/>
            <person name="Nehls U."/>
            <person name="Niculita-Hirzel H."/>
            <person name="Oudot-Le Secq M.P."/>
            <person name="Peter M."/>
            <person name="Quesneville H."/>
            <person name="Rajashekar B."/>
            <person name="Reich M."/>
            <person name="Rouhier N."/>
            <person name="Schmutz J."/>
            <person name="Yin T."/>
            <person name="Chalot M."/>
            <person name="Henrissat B."/>
            <person name="Kuees U."/>
            <person name="Lucas S."/>
            <person name="Van de Peer Y."/>
            <person name="Podila G.K."/>
            <person name="Polle A."/>
            <person name="Pukkila P.J."/>
            <person name="Richardson P.M."/>
            <person name="Rouze P."/>
            <person name="Sanders I.R."/>
            <person name="Stajich J.E."/>
            <person name="Tunlid A."/>
            <person name="Tuskan G."/>
            <person name="Grigoriev I.V."/>
        </authorList>
    </citation>
    <scope>NUCLEOTIDE SEQUENCE [LARGE SCALE GENOMIC DNA]</scope>
    <source>
        <strain evidence="3">S238N-H82 / ATCC MYA-4686</strain>
    </source>
</reference>
<dbReference type="RefSeq" id="XP_001885323.1">
    <property type="nucleotide sequence ID" value="XM_001885288.1"/>
</dbReference>
<dbReference type="EMBL" id="DS547120">
    <property type="protein sequence ID" value="EDR04068.1"/>
    <property type="molecule type" value="Genomic_DNA"/>
</dbReference>
<accession>B0DN16</accession>
<dbReference type="Proteomes" id="UP000001194">
    <property type="component" value="Unassembled WGS sequence"/>
</dbReference>
<evidence type="ECO:0000313" key="2">
    <source>
        <dbReference type="EMBL" id="EDR04068.1"/>
    </source>
</evidence>
<feature type="region of interest" description="Disordered" evidence="1">
    <location>
        <begin position="69"/>
        <end position="108"/>
    </location>
</feature>
<feature type="compositionally biased region" description="Low complexity" evidence="1">
    <location>
        <begin position="143"/>
        <end position="153"/>
    </location>
</feature>
<dbReference type="GeneID" id="6080883"/>
<feature type="compositionally biased region" description="Pro residues" evidence="1">
    <location>
        <begin position="350"/>
        <end position="361"/>
    </location>
</feature>
<feature type="compositionally biased region" description="Polar residues" evidence="1">
    <location>
        <begin position="171"/>
        <end position="197"/>
    </location>
</feature>
<feature type="compositionally biased region" description="Polar residues" evidence="1">
    <location>
        <begin position="88"/>
        <end position="105"/>
    </location>
</feature>
<proteinExistence type="predicted"/>
<dbReference type="InParanoid" id="B0DN16"/>
<name>B0DN16_LACBS</name>
<organism evidence="3">
    <name type="scientific">Laccaria bicolor (strain S238N-H82 / ATCC MYA-4686)</name>
    <name type="common">Bicoloured deceiver</name>
    <name type="synonym">Laccaria laccata var. bicolor</name>
    <dbReference type="NCBI Taxonomy" id="486041"/>
    <lineage>
        <taxon>Eukaryota</taxon>
        <taxon>Fungi</taxon>
        <taxon>Dikarya</taxon>
        <taxon>Basidiomycota</taxon>
        <taxon>Agaricomycotina</taxon>
        <taxon>Agaricomycetes</taxon>
        <taxon>Agaricomycetidae</taxon>
        <taxon>Agaricales</taxon>
        <taxon>Agaricineae</taxon>
        <taxon>Hydnangiaceae</taxon>
        <taxon>Laccaria</taxon>
    </lineage>
</organism>
<dbReference type="HOGENOM" id="CLU_507213_0_0_1"/>